<organism evidence="1 2">
    <name type="scientific">Trypanosoma rangeli</name>
    <dbReference type="NCBI Taxonomy" id="5698"/>
    <lineage>
        <taxon>Eukaryota</taxon>
        <taxon>Discoba</taxon>
        <taxon>Euglenozoa</taxon>
        <taxon>Kinetoplastea</taxon>
        <taxon>Metakinetoplastina</taxon>
        <taxon>Trypanosomatida</taxon>
        <taxon>Trypanosomatidae</taxon>
        <taxon>Trypanosoma</taxon>
        <taxon>Herpetosoma</taxon>
    </lineage>
</organism>
<protein>
    <submittedName>
        <fullName evidence="1">Uncharacterized protein</fullName>
    </submittedName>
</protein>
<name>A0A422NH67_TRYRA</name>
<dbReference type="RefSeq" id="XP_029238306.1">
    <property type="nucleotide sequence ID" value="XM_029381825.1"/>
</dbReference>
<accession>A0A422NH67</accession>
<sequence length="587" mass="65881">MVANGSGDTYHGLRVYPLRDVLSRVPLPSHCPLSGVSHKWRCVIVPKILEPTSQDAAEHEVMRFLDNSIPCRLGRWRSAPVYDIVGKDGMKFVTDPRWNRFPKPKIAFKTGWAGPGTHMESPAYHQLVSSFADVFDHKEEGSPCRSCDSELEVDGNEVEEALDDVAPANTLNLQLFHRQDASICPPIPVLGEKLIWPSFLEDGAICDNATRLAQRGAVTWWHLDDSGEFVEQTALPLLPSEQTVTSPPLSGLPHTQRAYFKGIERELLCAEETPGCVPVKLFLYGPKESYDWFMHDDESATSGKVAALDIFSTPDEALPKDATLLPIIHVAVLESGGRPLISPPNIPHLVISLNDCIMVEQRRVAYLFLDEISYFLQKCAFWSGNPIIYDHIENDLQDEAYVAGQLIPSMISLFQEYDAFHPYDEIVRRRVVISLHTIATHEKHYKLSPDSRDSLASLLHGGNAEMSAILQQETPYGLRVVSLEDRLKSFWDVRQYWPKPGCVLKAPLVTPPHLLSKHLVAKGHEVDWFVPVVYTASSPVFGSEKNAVEEVATEYFSMANLAGRRRDLLAFLRTHGKEKDELLDELF</sequence>
<dbReference type="EMBL" id="MKGL01000153">
    <property type="protein sequence ID" value="RNF04794.1"/>
    <property type="molecule type" value="Genomic_DNA"/>
</dbReference>
<dbReference type="AlphaFoldDB" id="A0A422NH67"/>
<comment type="caution">
    <text evidence="1">The sequence shown here is derived from an EMBL/GenBank/DDBJ whole genome shotgun (WGS) entry which is preliminary data.</text>
</comment>
<keyword evidence="2" id="KW-1185">Reference proteome</keyword>
<dbReference type="OrthoDB" id="498425at2759"/>
<dbReference type="OMA" id="TCSPVYG"/>
<reference evidence="1 2" key="1">
    <citation type="journal article" date="2018" name="BMC Genomics">
        <title>Genomic comparison of Trypanosoma conorhini and Trypanosoma rangeli to Trypanosoma cruzi strains of high and low virulence.</title>
        <authorList>
            <person name="Bradwell K.R."/>
            <person name="Koparde V.N."/>
            <person name="Matveyev A.V."/>
            <person name="Serrano M.G."/>
            <person name="Alves J.M."/>
            <person name="Parikh H."/>
            <person name="Huang B."/>
            <person name="Lee V."/>
            <person name="Espinosa-Alvarez O."/>
            <person name="Ortiz P.A."/>
            <person name="Costa-Martins A.G."/>
            <person name="Teixeira M.M."/>
            <person name="Buck G.A."/>
        </authorList>
    </citation>
    <scope>NUCLEOTIDE SEQUENCE [LARGE SCALE GENOMIC DNA]</scope>
    <source>
        <strain evidence="1 2">AM80</strain>
    </source>
</reference>
<proteinExistence type="predicted"/>
<evidence type="ECO:0000313" key="1">
    <source>
        <dbReference type="EMBL" id="RNF04794.1"/>
    </source>
</evidence>
<gene>
    <name evidence="1" type="ORF">TraAM80_04920</name>
</gene>
<evidence type="ECO:0000313" key="2">
    <source>
        <dbReference type="Proteomes" id="UP000283634"/>
    </source>
</evidence>
<dbReference type="Proteomes" id="UP000283634">
    <property type="component" value="Unassembled WGS sequence"/>
</dbReference>
<dbReference type="GeneID" id="40328853"/>